<keyword evidence="5 7" id="KW-1133">Transmembrane helix</keyword>
<keyword evidence="9" id="KW-1185">Reference proteome</keyword>
<reference evidence="8 9" key="1">
    <citation type="submission" date="2019-07" db="EMBL/GenBank/DDBJ databases">
        <title>Full genome sequence of Humibacter sp. WJ7-1.</title>
        <authorList>
            <person name="Im W.-T."/>
        </authorList>
    </citation>
    <scope>NUCLEOTIDE SEQUENCE [LARGE SCALE GENOMIC DNA]</scope>
    <source>
        <strain evidence="8 9">WJ7-1</strain>
    </source>
</reference>
<proteinExistence type="inferred from homology"/>
<feature type="transmembrane region" description="Helical" evidence="7">
    <location>
        <begin position="141"/>
        <end position="160"/>
    </location>
</feature>
<evidence type="ECO:0000256" key="4">
    <source>
        <dbReference type="ARBA" id="ARBA00022692"/>
    </source>
</evidence>
<keyword evidence="3" id="KW-1003">Cell membrane</keyword>
<evidence type="ECO:0000256" key="3">
    <source>
        <dbReference type="ARBA" id="ARBA00022475"/>
    </source>
</evidence>
<evidence type="ECO:0000256" key="6">
    <source>
        <dbReference type="ARBA" id="ARBA00023136"/>
    </source>
</evidence>
<dbReference type="Pfam" id="PF03601">
    <property type="entry name" value="Cons_hypoth698"/>
    <property type="match status" value="1"/>
</dbReference>
<feature type="transmembrane region" description="Helical" evidence="7">
    <location>
        <begin position="345"/>
        <end position="367"/>
    </location>
</feature>
<dbReference type="OrthoDB" id="9766798at2"/>
<feature type="transmembrane region" description="Helical" evidence="7">
    <location>
        <begin position="232"/>
        <end position="253"/>
    </location>
</feature>
<dbReference type="KEGG" id="huw:FPZ11_17680"/>
<accession>A0A5B8M6K1</accession>
<dbReference type="GO" id="GO:0005886">
    <property type="term" value="C:plasma membrane"/>
    <property type="evidence" value="ECO:0007669"/>
    <property type="project" value="UniProtKB-SubCell"/>
</dbReference>
<name>A0A5B8M6K1_9MICO</name>
<evidence type="ECO:0000313" key="8">
    <source>
        <dbReference type="EMBL" id="QDZ16338.1"/>
    </source>
</evidence>
<feature type="transmembrane region" description="Helical" evidence="7">
    <location>
        <begin position="116"/>
        <end position="135"/>
    </location>
</feature>
<comment type="subcellular location">
    <subcellularLocation>
        <location evidence="1">Cell membrane</location>
        <topology evidence="1">Multi-pass membrane protein</topology>
    </subcellularLocation>
</comment>
<dbReference type="PANTHER" id="PTHR30106">
    <property type="entry name" value="INNER MEMBRANE PROTEIN YEIH-RELATED"/>
    <property type="match status" value="1"/>
</dbReference>
<feature type="transmembrane region" description="Helical" evidence="7">
    <location>
        <begin position="59"/>
        <end position="80"/>
    </location>
</feature>
<evidence type="ECO:0000256" key="1">
    <source>
        <dbReference type="ARBA" id="ARBA00004651"/>
    </source>
</evidence>
<evidence type="ECO:0000256" key="5">
    <source>
        <dbReference type="ARBA" id="ARBA00022989"/>
    </source>
</evidence>
<comment type="similarity">
    <text evidence="2">Belongs to the UPF0324 family.</text>
</comment>
<organism evidence="8 9">
    <name type="scientific">Humibacter ginsenosidimutans</name>
    <dbReference type="NCBI Taxonomy" id="2599293"/>
    <lineage>
        <taxon>Bacteria</taxon>
        <taxon>Bacillati</taxon>
        <taxon>Actinomycetota</taxon>
        <taxon>Actinomycetes</taxon>
        <taxon>Micrococcales</taxon>
        <taxon>Microbacteriaceae</taxon>
        <taxon>Humibacter</taxon>
    </lineage>
</organism>
<feature type="transmembrane region" description="Helical" evidence="7">
    <location>
        <begin position="86"/>
        <end position="104"/>
    </location>
</feature>
<keyword evidence="6 7" id="KW-0472">Membrane</keyword>
<protein>
    <submittedName>
        <fullName evidence="8">YeiH family putative sulfate export transporter</fullName>
    </submittedName>
</protein>
<sequence>MRSASRSEETDTTLLTSYKSALYPTSLPEFPGHLHSCRVVHVSSAPAAQPSRGVRALRIIPGLALALALAVISTVIGRFVPLVGSAVPGIVLGVIIGILLKPAVRLKPGIAFASKFVLQLSVVILGTQLSIGEVAHVGLESLPVMLGTLVICLAAAWLFGRMLGVIGDVRTLIGVGTGICGASAIAAVAPVIGAVSADVAYAVSTIFLFNITAVIVFPLVGHALGMTQHAFGLFAGTAVNDTSSVVAAASTYGSAAANYAVVVKLVRTLMIIPISIVLAALVGRGGKARRLVETAEESAHGPAPVRLSPWRVLRLIPWFLVGFVVMALINSTGVIPAAIHPALNSVSIFLIATALSAIGLSTDIAALRRAGARPLLLGALLWITVSVASLALQWATQGGQL</sequence>
<evidence type="ECO:0000256" key="2">
    <source>
        <dbReference type="ARBA" id="ARBA00007977"/>
    </source>
</evidence>
<feature type="transmembrane region" description="Helical" evidence="7">
    <location>
        <begin position="374"/>
        <end position="395"/>
    </location>
</feature>
<dbReference type="Proteomes" id="UP000320216">
    <property type="component" value="Chromosome"/>
</dbReference>
<keyword evidence="4 7" id="KW-0812">Transmembrane</keyword>
<dbReference type="PANTHER" id="PTHR30106:SF1">
    <property type="entry name" value="UPF0324 MEMBRANE PROTEIN FN0533"/>
    <property type="match status" value="1"/>
</dbReference>
<dbReference type="AlphaFoldDB" id="A0A5B8M6K1"/>
<feature type="transmembrane region" description="Helical" evidence="7">
    <location>
        <begin position="199"/>
        <end position="220"/>
    </location>
</feature>
<gene>
    <name evidence="8" type="ORF">FPZ11_17680</name>
</gene>
<evidence type="ECO:0000256" key="7">
    <source>
        <dbReference type="SAM" id="Phobius"/>
    </source>
</evidence>
<dbReference type="EMBL" id="CP042305">
    <property type="protein sequence ID" value="QDZ16338.1"/>
    <property type="molecule type" value="Genomic_DNA"/>
</dbReference>
<feature type="transmembrane region" description="Helical" evidence="7">
    <location>
        <begin position="259"/>
        <end position="282"/>
    </location>
</feature>
<feature type="transmembrane region" description="Helical" evidence="7">
    <location>
        <begin position="172"/>
        <end position="193"/>
    </location>
</feature>
<evidence type="ECO:0000313" key="9">
    <source>
        <dbReference type="Proteomes" id="UP000320216"/>
    </source>
</evidence>
<feature type="transmembrane region" description="Helical" evidence="7">
    <location>
        <begin position="315"/>
        <end position="339"/>
    </location>
</feature>
<dbReference type="InterPro" id="IPR018383">
    <property type="entry name" value="UPF0324_pro"/>
</dbReference>